<dbReference type="SUPFAM" id="SSF54909">
    <property type="entry name" value="Dimeric alpha+beta barrel"/>
    <property type="match status" value="1"/>
</dbReference>
<proteinExistence type="predicted"/>
<dbReference type="Proteomes" id="UP000076038">
    <property type="component" value="Chromosome"/>
</dbReference>
<protein>
    <submittedName>
        <fullName evidence="5">Leucine-responsive regulatory protein</fullName>
    </submittedName>
</protein>
<evidence type="ECO:0000313" key="6">
    <source>
        <dbReference type="Proteomes" id="UP000076038"/>
    </source>
</evidence>
<evidence type="ECO:0000256" key="3">
    <source>
        <dbReference type="ARBA" id="ARBA00023163"/>
    </source>
</evidence>
<dbReference type="Pfam" id="PF01037">
    <property type="entry name" value="AsnC_trans_reg"/>
    <property type="match status" value="1"/>
</dbReference>
<sequence length="161" mass="18041">MDDVSRRVELDDTDRRILAELTADGRVSMRVLADRLNLSRAHTYTRVDRLKDAGVIERFTVQVDHGASGLGTSAFIALSIRQDSWRSVSEGLRSMEFVDHFSLLGGDFDVLVLIRTPDNESLRQVVLEGLQSLDGVRATRTWLIFDEDRGGLGRTAPPTER</sequence>
<name>A0A143QI02_RHOFA</name>
<evidence type="ECO:0000256" key="1">
    <source>
        <dbReference type="ARBA" id="ARBA00023015"/>
    </source>
</evidence>
<accession>A0A260U154</accession>
<dbReference type="SMART" id="SM00344">
    <property type="entry name" value="HTH_ASNC"/>
    <property type="match status" value="1"/>
</dbReference>
<reference evidence="6" key="2">
    <citation type="submission" date="2016-04" db="EMBL/GenBank/DDBJ databases">
        <title>Complete Genome and Plasmid Sequences for Rhodococcus fascians D188 and Draft Sequences for Rhodococcus spp. Isolates PBTS 1 and PBTS 2.</title>
        <authorList>
            <person name="Stamer R."/>
            <person name="Vereecke D."/>
            <person name="Zhang Y."/>
            <person name="Schilkey F."/>
            <person name="Devitt N."/>
            <person name="Randall J."/>
        </authorList>
    </citation>
    <scope>NUCLEOTIDE SEQUENCE [LARGE SCALE GENOMIC DNA]</scope>
    <source>
        <strain evidence="6">PBTS2</strain>
    </source>
</reference>
<dbReference type="PRINTS" id="PR00033">
    <property type="entry name" value="HTHASNC"/>
</dbReference>
<feature type="domain" description="HTH asnC-type" evidence="4">
    <location>
        <begin position="10"/>
        <end position="71"/>
    </location>
</feature>
<accession>A0A143QI02</accession>
<dbReference type="PATRIC" id="fig|1653479.3.peg.1152"/>
<keyword evidence="1" id="KW-0805">Transcription regulation</keyword>
<dbReference type="InterPro" id="IPR036388">
    <property type="entry name" value="WH-like_DNA-bd_sf"/>
</dbReference>
<dbReference type="InterPro" id="IPR011991">
    <property type="entry name" value="ArsR-like_HTH"/>
</dbReference>
<reference evidence="5 6" key="1">
    <citation type="journal article" date="2016" name="Genome Announc.">
        <title>Complete Genome and Plasmid Sequences for Rhodococcus fascians D188 and Draft Sequences for Rhodococcus Isolates PBTS 1 and PBTS 2.</title>
        <authorList>
            <person name="Stamler R.A."/>
            <person name="Vereecke D."/>
            <person name="Zhang Y."/>
            <person name="Schilkey F."/>
            <person name="Devitt N."/>
            <person name="Randall J.J."/>
        </authorList>
    </citation>
    <scope>NUCLEOTIDE SEQUENCE [LARGE SCALE GENOMIC DNA]</scope>
    <source>
        <strain evidence="5 6">PBTS2</strain>
    </source>
</reference>
<dbReference type="CDD" id="cd00090">
    <property type="entry name" value="HTH_ARSR"/>
    <property type="match status" value="1"/>
</dbReference>
<evidence type="ECO:0000259" key="4">
    <source>
        <dbReference type="PROSITE" id="PS50956"/>
    </source>
</evidence>
<dbReference type="PROSITE" id="PS50956">
    <property type="entry name" value="HTH_ASNC_2"/>
    <property type="match status" value="1"/>
</dbReference>
<evidence type="ECO:0000313" key="5">
    <source>
        <dbReference type="EMBL" id="AMY22446.1"/>
    </source>
</evidence>
<dbReference type="InterPro" id="IPR019887">
    <property type="entry name" value="Tscrpt_reg_AsnC/Lrp_C"/>
</dbReference>
<dbReference type="Gene3D" id="3.30.70.920">
    <property type="match status" value="1"/>
</dbReference>
<dbReference type="GO" id="GO:0043200">
    <property type="term" value="P:response to amino acid"/>
    <property type="evidence" value="ECO:0007669"/>
    <property type="project" value="TreeGrafter"/>
</dbReference>
<keyword evidence="6" id="KW-1185">Reference proteome</keyword>
<dbReference type="AlphaFoldDB" id="A0A143QI02"/>
<keyword evidence="2" id="KW-0238">DNA-binding</keyword>
<dbReference type="EMBL" id="CP015220">
    <property type="protein sequence ID" value="AMY22446.1"/>
    <property type="molecule type" value="Genomic_DNA"/>
</dbReference>
<dbReference type="Pfam" id="PF13412">
    <property type="entry name" value="HTH_24"/>
    <property type="match status" value="1"/>
</dbReference>
<dbReference type="Gene3D" id="1.10.10.10">
    <property type="entry name" value="Winged helix-like DNA-binding domain superfamily/Winged helix DNA-binding domain"/>
    <property type="match status" value="1"/>
</dbReference>
<dbReference type="SUPFAM" id="SSF46785">
    <property type="entry name" value="Winged helix' DNA-binding domain"/>
    <property type="match status" value="1"/>
</dbReference>
<dbReference type="GO" id="GO:0005829">
    <property type="term" value="C:cytosol"/>
    <property type="evidence" value="ECO:0007669"/>
    <property type="project" value="TreeGrafter"/>
</dbReference>
<dbReference type="InterPro" id="IPR036390">
    <property type="entry name" value="WH_DNA-bd_sf"/>
</dbReference>
<gene>
    <name evidence="5" type="primary">lrp_1</name>
    <name evidence="5" type="ORF">A3Q41_01135</name>
</gene>
<dbReference type="KEGG" id="rhs:A3Q41_01135"/>
<dbReference type="InterPro" id="IPR011008">
    <property type="entry name" value="Dimeric_a/b-barrel"/>
</dbReference>
<evidence type="ECO:0000256" key="2">
    <source>
        <dbReference type="ARBA" id="ARBA00023125"/>
    </source>
</evidence>
<dbReference type="PANTHER" id="PTHR30154">
    <property type="entry name" value="LEUCINE-RESPONSIVE REGULATORY PROTEIN"/>
    <property type="match status" value="1"/>
</dbReference>
<dbReference type="RefSeq" id="WP_032368670.1">
    <property type="nucleotide sequence ID" value="NZ_CAKKLU010000001.1"/>
</dbReference>
<dbReference type="InterPro" id="IPR019888">
    <property type="entry name" value="Tscrpt_reg_AsnC-like"/>
</dbReference>
<keyword evidence="3" id="KW-0804">Transcription</keyword>
<dbReference type="GO" id="GO:0043565">
    <property type="term" value="F:sequence-specific DNA binding"/>
    <property type="evidence" value="ECO:0007669"/>
    <property type="project" value="InterPro"/>
</dbReference>
<dbReference type="InterPro" id="IPR000485">
    <property type="entry name" value="AsnC-type_HTH_dom"/>
</dbReference>
<dbReference type="OrthoDB" id="5243753at2"/>
<dbReference type="PANTHER" id="PTHR30154:SF34">
    <property type="entry name" value="TRANSCRIPTIONAL REGULATOR AZLB"/>
    <property type="match status" value="1"/>
</dbReference>
<organism evidence="5 6">
    <name type="scientific">Rhodococcoides fascians</name>
    <name type="common">Rhodococcus fascians</name>
    <dbReference type="NCBI Taxonomy" id="1828"/>
    <lineage>
        <taxon>Bacteria</taxon>
        <taxon>Bacillati</taxon>
        <taxon>Actinomycetota</taxon>
        <taxon>Actinomycetes</taxon>
        <taxon>Mycobacteriales</taxon>
        <taxon>Nocardiaceae</taxon>
        <taxon>Rhodococcoides</taxon>
    </lineage>
</organism>